<proteinExistence type="predicted"/>
<comment type="caution">
    <text evidence="2">The sequence shown here is derived from an EMBL/GenBank/DDBJ whole genome shotgun (WGS) entry which is preliminary data.</text>
</comment>
<evidence type="ECO:0000313" key="3">
    <source>
        <dbReference type="Proteomes" id="UP000550707"/>
    </source>
</evidence>
<dbReference type="InParanoid" id="A0A7J8GQN6"/>
<name>A0A7J8GQN6_MOLMO</name>
<keyword evidence="3" id="KW-1185">Reference proteome</keyword>
<protein>
    <submittedName>
        <fullName evidence="2">Uncharacterized protein</fullName>
    </submittedName>
</protein>
<feature type="compositionally biased region" description="Polar residues" evidence="1">
    <location>
        <begin position="29"/>
        <end position="46"/>
    </location>
</feature>
<dbReference type="AlphaFoldDB" id="A0A7J8GQN6"/>
<evidence type="ECO:0000313" key="2">
    <source>
        <dbReference type="EMBL" id="KAF6462218.1"/>
    </source>
</evidence>
<accession>A0A7J8GQN6</accession>
<gene>
    <name evidence="2" type="ORF">HJG59_011266</name>
</gene>
<reference evidence="2 3" key="1">
    <citation type="journal article" date="2020" name="Nature">
        <title>Six reference-quality genomes reveal evolution of bat adaptations.</title>
        <authorList>
            <person name="Jebb D."/>
            <person name="Huang Z."/>
            <person name="Pippel M."/>
            <person name="Hughes G.M."/>
            <person name="Lavrichenko K."/>
            <person name="Devanna P."/>
            <person name="Winkler S."/>
            <person name="Jermiin L.S."/>
            <person name="Skirmuntt E.C."/>
            <person name="Katzourakis A."/>
            <person name="Burkitt-Gray L."/>
            <person name="Ray D.A."/>
            <person name="Sullivan K.A.M."/>
            <person name="Roscito J.G."/>
            <person name="Kirilenko B.M."/>
            <person name="Davalos L.M."/>
            <person name="Corthals A.P."/>
            <person name="Power M.L."/>
            <person name="Jones G."/>
            <person name="Ransome R.D."/>
            <person name="Dechmann D.K.N."/>
            <person name="Locatelli A.G."/>
            <person name="Puechmaille S.J."/>
            <person name="Fedrigo O."/>
            <person name="Jarvis E.D."/>
            <person name="Hiller M."/>
            <person name="Vernes S.C."/>
            <person name="Myers E.W."/>
            <person name="Teeling E.C."/>
        </authorList>
    </citation>
    <scope>NUCLEOTIDE SEQUENCE [LARGE SCALE GENOMIC DNA]</scope>
    <source>
        <strain evidence="2">MMolMol1</strain>
        <tissue evidence="2">Muscle</tissue>
    </source>
</reference>
<organism evidence="2 3">
    <name type="scientific">Molossus molossus</name>
    <name type="common">Pallas' mastiff bat</name>
    <name type="synonym">Vespertilio molossus</name>
    <dbReference type="NCBI Taxonomy" id="27622"/>
    <lineage>
        <taxon>Eukaryota</taxon>
        <taxon>Metazoa</taxon>
        <taxon>Chordata</taxon>
        <taxon>Craniata</taxon>
        <taxon>Vertebrata</taxon>
        <taxon>Euteleostomi</taxon>
        <taxon>Mammalia</taxon>
        <taxon>Eutheria</taxon>
        <taxon>Laurasiatheria</taxon>
        <taxon>Chiroptera</taxon>
        <taxon>Yangochiroptera</taxon>
        <taxon>Molossidae</taxon>
        <taxon>Molossus</taxon>
    </lineage>
</organism>
<feature type="region of interest" description="Disordered" evidence="1">
    <location>
        <begin position="26"/>
        <end position="47"/>
    </location>
</feature>
<evidence type="ECO:0000256" key="1">
    <source>
        <dbReference type="SAM" id="MobiDB-lite"/>
    </source>
</evidence>
<sequence>MMCTKWPPMDSERHYKRWEKRLPPLTPQVHLSSSPRTLSNFSSQARLHQRERLVPQEIKTGARGKPGVSAVSPGSKSCLSAPHASEPCLCGCSLRTKAVLHPRPRPVSRPASRVLPKLSSGKKQLSSPVIVFRAQSSQCSSKPKAKATCQLLPQGKPRAPCNAMPLRKPAPVSVWPPEFWHPLSKPLPEESLHSCIPSQGAMSPVISLVQSDKPQPSLPFLYK</sequence>
<dbReference type="Proteomes" id="UP000550707">
    <property type="component" value="Unassembled WGS sequence"/>
</dbReference>
<dbReference type="EMBL" id="JACASF010000008">
    <property type="protein sequence ID" value="KAF6462218.1"/>
    <property type="molecule type" value="Genomic_DNA"/>
</dbReference>